<dbReference type="InterPro" id="IPR008614">
    <property type="entry name" value="FIBP"/>
</dbReference>
<accession>A0A4D5RIA6</accession>
<evidence type="ECO:0000313" key="1">
    <source>
        <dbReference type="EMBL" id="MOY36828.1"/>
    </source>
</evidence>
<dbReference type="VEuPathDB" id="VectorBase:ISCW017008"/>
<dbReference type="GeneID" id="8026447"/>
<dbReference type="AlphaFoldDB" id="A0A4D5RIA6"/>
<dbReference type="KEGG" id="isc:8026447"/>
<dbReference type="PANTHER" id="PTHR13223:SF2">
    <property type="entry name" value="ACIDIC FIBROBLAST GROWTH FACTOR INTRACELLULAR-BINDING PROTEIN"/>
    <property type="match status" value="1"/>
</dbReference>
<name>A0A4D5RIA6_IXOSC</name>
<dbReference type="VEuPathDB" id="VectorBase:ISCI017008"/>
<dbReference type="OMA" id="MTVVTCC"/>
<dbReference type="RefSeq" id="XP_029843542.1">
    <property type="nucleotide sequence ID" value="XM_029987682.3"/>
</dbReference>
<dbReference type="PANTHER" id="PTHR13223">
    <property type="entry name" value="ACIDIC FIBROBLAST GROWTH FACTOR INTRACELLULAR BINDING PROTEIN"/>
    <property type="match status" value="1"/>
</dbReference>
<reference evidence="1" key="1">
    <citation type="submission" date="2019-04" db="EMBL/GenBank/DDBJ databases">
        <title>An insight into the mialome of Ixodes scapularis.</title>
        <authorList>
            <person name="Ribeiro J.M."/>
            <person name="Mather T.N."/>
            <person name="Karim S."/>
        </authorList>
    </citation>
    <scope>NUCLEOTIDE SEQUENCE</scope>
</reference>
<accession>A0A6P7W3Z2</accession>
<dbReference type="CTD" id="9158"/>
<proteinExistence type="predicted"/>
<dbReference type="VEuPathDB" id="VectorBase:ISCP_027072"/>
<dbReference type="EMBL" id="GHJT01002857">
    <property type="protein sequence ID" value="MOY36828.1"/>
    <property type="molecule type" value="Transcribed_RNA"/>
</dbReference>
<dbReference type="OrthoDB" id="16955at2759"/>
<protein>
    <submittedName>
        <fullName evidence="1">Putative acidic fibroblast growth factor intracellular binding protein</fullName>
    </submittedName>
</protein>
<dbReference type="Pfam" id="PF05427">
    <property type="entry name" value="FIBP"/>
    <property type="match status" value="1"/>
</dbReference>
<organism evidence="1">
    <name type="scientific">Ixodes scapularis</name>
    <name type="common">Black-legged tick</name>
    <name type="synonym">Deer tick</name>
    <dbReference type="NCBI Taxonomy" id="6945"/>
    <lineage>
        <taxon>Eukaryota</taxon>
        <taxon>Metazoa</taxon>
        <taxon>Ecdysozoa</taxon>
        <taxon>Arthropoda</taxon>
        <taxon>Chelicerata</taxon>
        <taxon>Arachnida</taxon>
        <taxon>Acari</taxon>
        <taxon>Parasitiformes</taxon>
        <taxon>Ixodida</taxon>
        <taxon>Ixodoidea</taxon>
        <taxon>Ixodidae</taxon>
        <taxon>Ixodinae</taxon>
        <taxon>Ixodes</taxon>
    </lineage>
</organism>
<sequence length="361" mass="42593">MLAEVDVFVGNNTLIDPDVFQLWLEGYSAQDAAVTLHHNEVMKESDIPLELLKSDVLDHYRTLQMLERLLHSPVHLAEQWTFQLTPQTQRMLIAKYYDFDHSVIREFLGKKLSSRNRKDLDEVSEKTGVDIKSCRRQFDNIKRVYKVIEEMPGPLTKNIQTHFLLPEQLARKYAAVVYITHNRFETGKKKLNYLTLDNFIFCVDQMINNWSCRNPNCKYEESGMEMDREFLQQLREMKALLDREHLDRLKDAVTFSLWGRVSKHTLQDLESNFKSLTRTLVNIAYGLNHSKDLRDFFIDIVEKIIEPCRSAHWTREELQVVMEAFSKSPQSATFPHELHLYEVWVRYSETFAKCVCQMYSP</sequence>
<feature type="non-terminal residue" evidence="1">
    <location>
        <position position="361"/>
    </location>
</feature>